<comment type="caution">
    <text evidence="1">The sequence shown here is derived from an EMBL/GenBank/DDBJ whole genome shotgun (WGS) entry which is preliminary data.</text>
</comment>
<evidence type="ECO:0000313" key="2">
    <source>
        <dbReference type="Proteomes" id="UP001235269"/>
    </source>
</evidence>
<gene>
    <name evidence="1" type="ORF">QO005_001904</name>
</gene>
<name>A0ABU0IBG1_9HYPH</name>
<sequence length="101" mass="10821">MAEWIAALMSVFIIDPVQAEFRSRAESFAGSAAVVEQASLCIRQATPALLEKAVAEPLWAVRTSLSMTIGWTDPLTLAGETDPACRDAIQRLSADGEQDNA</sequence>
<keyword evidence="2" id="KW-1185">Reference proteome</keyword>
<dbReference type="Proteomes" id="UP001235269">
    <property type="component" value="Unassembled WGS sequence"/>
</dbReference>
<dbReference type="EMBL" id="JAUSWH010000005">
    <property type="protein sequence ID" value="MDQ0455564.1"/>
    <property type="molecule type" value="Genomic_DNA"/>
</dbReference>
<proteinExistence type="predicted"/>
<reference evidence="1 2" key="1">
    <citation type="submission" date="2023-07" db="EMBL/GenBank/DDBJ databases">
        <title>Genomic Encyclopedia of Type Strains, Phase IV (KMG-IV): sequencing the most valuable type-strain genomes for metagenomic binning, comparative biology and taxonomic classification.</title>
        <authorList>
            <person name="Goeker M."/>
        </authorList>
    </citation>
    <scope>NUCLEOTIDE SEQUENCE [LARGE SCALE GENOMIC DNA]</scope>
    <source>
        <strain evidence="1 2">DSM 100301</strain>
    </source>
</reference>
<dbReference type="RefSeq" id="WP_307157765.1">
    <property type="nucleotide sequence ID" value="NZ_JAUSWH010000005.1"/>
</dbReference>
<accession>A0ABU0IBG1</accession>
<organism evidence="1 2">
    <name type="scientific">Rhizobium paknamense</name>
    <dbReference type="NCBI Taxonomy" id="1206817"/>
    <lineage>
        <taxon>Bacteria</taxon>
        <taxon>Pseudomonadati</taxon>
        <taxon>Pseudomonadota</taxon>
        <taxon>Alphaproteobacteria</taxon>
        <taxon>Hyphomicrobiales</taxon>
        <taxon>Rhizobiaceae</taxon>
        <taxon>Rhizobium/Agrobacterium group</taxon>
        <taxon>Rhizobium</taxon>
    </lineage>
</organism>
<protein>
    <submittedName>
        <fullName evidence="1">Uncharacterized protein</fullName>
    </submittedName>
</protein>
<evidence type="ECO:0000313" key="1">
    <source>
        <dbReference type="EMBL" id="MDQ0455564.1"/>
    </source>
</evidence>